<protein>
    <recommendedName>
        <fullName evidence="4">Peptidase M41 domain-containing protein</fullName>
    </recommendedName>
</protein>
<dbReference type="GO" id="GO:0005524">
    <property type="term" value="F:ATP binding"/>
    <property type="evidence" value="ECO:0007669"/>
    <property type="project" value="InterPro"/>
</dbReference>
<dbReference type="GO" id="GO:0006508">
    <property type="term" value="P:proteolysis"/>
    <property type="evidence" value="ECO:0007669"/>
    <property type="project" value="InterPro"/>
</dbReference>
<sequence>DRAKALLKQHSHELKILAEALLHYETLSAEEVKALLEGRKLNP</sequence>
<gene>
    <name evidence="1" type="ORF">UJA718_LOCUS40823</name>
    <name evidence="2" type="ORF">UJA718_LOCUS43911</name>
</gene>
<dbReference type="GO" id="GO:0004222">
    <property type="term" value="F:metalloendopeptidase activity"/>
    <property type="evidence" value="ECO:0007669"/>
    <property type="project" value="InterPro"/>
</dbReference>
<dbReference type="SUPFAM" id="SSF140990">
    <property type="entry name" value="FtsH protease domain-like"/>
    <property type="match status" value="1"/>
</dbReference>
<evidence type="ECO:0000313" key="2">
    <source>
        <dbReference type="EMBL" id="CAF4861808.1"/>
    </source>
</evidence>
<proteinExistence type="predicted"/>
<organism evidence="1 3">
    <name type="scientific">Rotaria socialis</name>
    <dbReference type="NCBI Taxonomy" id="392032"/>
    <lineage>
        <taxon>Eukaryota</taxon>
        <taxon>Metazoa</taxon>
        <taxon>Spiralia</taxon>
        <taxon>Gnathifera</taxon>
        <taxon>Rotifera</taxon>
        <taxon>Eurotatoria</taxon>
        <taxon>Bdelloidea</taxon>
        <taxon>Philodinida</taxon>
        <taxon>Philodinidae</taxon>
        <taxon>Rotaria</taxon>
    </lineage>
</organism>
<feature type="non-terminal residue" evidence="1">
    <location>
        <position position="1"/>
    </location>
</feature>
<evidence type="ECO:0008006" key="4">
    <source>
        <dbReference type="Google" id="ProtNLM"/>
    </source>
</evidence>
<accession>A0A821NV83</accession>
<name>A0A821NV83_9BILA</name>
<keyword evidence="3" id="KW-1185">Reference proteome</keyword>
<dbReference type="InterPro" id="IPR037219">
    <property type="entry name" value="Peptidase_M41-like"/>
</dbReference>
<evidence type="ECO:0000313" key="1">
    <source>
        <dbReference type="EMBL" id="CAF4790703.1"/>
    </source>
</evidence>
<reference evidence="1" key="1">
    <citation type="submission" date="2021-02" db="EMBL/GenBank/DDBJ databases">
        <authorList>
            <person name="Nowell W R."/>
        </authorList>
    </citation>
    <scope>NUCLEOTIDE SEQUENCE</scope>
</reference>
<dbReference type="Gene3D" id="1.20.58.760">
    <property type="entry name" value="Peptidase M41"/>
    <property type="match status" value="1"/>
</dbReference>
<evidence type="ECO:0000313" key="3">
    <source>
        <dbReference type="Proteomes" id="UP000663873"/>
    </source>
</evidence>
<dbReference type="EMBL" id="CAJOBP010046251">
    <property type="protein sequence ID" value="CAF4790703.1"/>
    <property type="molecule type" value="Genomic_DNA"/>
</dbReference>
<comment type="caution">
    <text evidence="1">The sequence shown here is derived from an EMBL/GenBank/DDBJ whole genome shotgun (WGS) entry which is preliminary data.</text>
</comment>
<dbReference type="GO" id="GO:0004176">
    <property type="term" value="F:ATP-dependent peptidase activity"/>
    <property type="evidence" value="ECO:0007669"/>
    <property type="project" value="InterPro"/>
</dbReference>
<dbReference type="EMBL" id="CAJOBP010064390">
    <property type="protein sequence ID" value="CAF4861808.1"/>
    <property type="molecule type" value="Genomic_DNA"/>
</dbReference>
<dbReference type="AlphaFoldDB" id="A0A821NV83"/>
<dbReference type="Proteomes" id="UP000663873">
    <property type="component" value="Unassembled WGS sequence"/>
</dbReference>